<keyword evidence="1" id="KW-0472">Membrane</keyword>
<evidence type="ECO:0000259" key="2">
    <source>
        <dbReference type="Pfam" id="PF00144"/>
    </source>
</evidence>
<dbReference type="SUPFAM" id="SSF56601">
    <property type="entry name" value="beta-lactamase/transpeptidase-like"/>
    <property type="match status" value="1"/>
</dbReference>
<reference evidence="3 4" key="1">
    <citation type="submission" date="2018-08" db="EMBL/GenBank/DDBJ databases">
        <title>Parvularcula sp. SM1705, isolated from surface water of the South Sea China.</title>
        <authorList>
            <person name="Sun L."/>
        </authorList>
    </citation>
    <scope>NUCLEOTIDE SEQUENCE [LARGE SCALE GENOMIC DNA]</scope>
    <source>
        <strain evidence="3 4">SM1705</strain>
    </source>
</reference>
<feature type="transmembrane region" description="Helical" evidence="1">
    <location>
        <begin position="12"/>
        <end position="30"/>
    </location>
</feature>
<dbReference type="Pfam" id="PF00144">
    <property type="entry name" value="Beta-lactamase"/>
    <property type="match status" value="1"/>
</dbReference>
<dbReference type="RefSeq" id="WP_116391713.1">
    <property type="nucleotide sequence ID" value="NZ_QUQO01000001.1"/>
</dbReference>
<evidence type="ECO:0000313" key="3">
    <source>
        <dbReference type="EMBL" id="RFB05082.1"/>
    </source>
</evidence>
<keyword evidence="1" id="KW-0812">Transmembrane</keyword>
<dbReference type="InterPro" id="IPR012338">
    <property type="entry name" value="Beta-lactam/transpept-like"/>
</dbReference>
<accession>A0A371RI31</accession>
<keyword evidence="1" id="KW-1133">Transmembrane helix</keyword>
<dbReference type="InterPro" id="IPR050789">
    <property type="entry name" value="Diverse_Enzym_Activities"/>
</dbReference>
<keyword evidence="3" id="KW-0378">Hydrolase</keyword>
<dbReference type="EMBL" id="QUQO01000001">
    <property type="protein sequence ID" value="RFB05082.1"/>
    <property type="molecule type" value="Genomic_DNA"/>
</dbReference>
<evidence type="ECO:0000256" key="1">
    <source>
        <dbReference type="SAM" id="Phobius"/>
    </source>
</evidence>
<gene>
    <name evidence="3" type="ORF">DX908_07130</name>
</gene>
<comment type="caution">
    <text evidence="3">The sequence shown here is derived from an EMBL/GenBank/DDBJ whole genome shotgun (WGS) entry which is preliminary data.</text>
</comment>
<sequence>MSVNLNWKTIAVVLGGVVAALLVVFLMWFYRPWAPYSPAGVWEGRNAEDRTQFYRSMSDVFPHREMAASTEFRRLPRDIRPLEIAYTHDGEARTVEDYARDHDITGLMVVKDGAVVFEEYWRGETADDLHTSWSVAKSVISLMIGMGIKDGVIDSIDDPAEKYAPVYQGTDYGSTSIRHLLMMSSGIDFIEDYEAIGSDMRKLFFNVFFLNQDVDKFVRTYKREKEAGTEFNYQSPNTIVLSAVVRGAYDRQLSDLAEEKLFAPLGLGNGTWLLDRNARDAKELGYCCINIRLEDYAKIGLFAMHDGIVNGEAFLPEGWMTLVTTPPQPSHEPASDHFGYGLHFWVPFQDSAIFGFHGYNGQVMWVDPSREVLVVMTGADRNYPIGNTEFPAMLSAALDAGAGL</sequence>
<proteinExistence type="predicted"/>
<feature type="domain" description="Beta-lactamase-related" evidence="2">
    <location>
        <begin position="93"/>
        <end position="377"/>
    </location>
</feature>
<dbReference type="PANTHER" id="PTHR43283">
    <property type="entry name" value="BETA-LACTAMASE-RELATED"/>
    <property type="match status" value="1"/>
</dbReference>
<dbReference type="GO" id="GO:0016787">
    <property type="term" value="F:hydrolase activity"/>
    <property type="evidence" value="ECO:0007669"/>
    <property type="project" value="UniProtKB-KW"/>
</dbReference>
<protein>
    <submittedName>
        <fullName evidence="3">Class C beta-lactamase-related serine hydrolase</fullName>
    </submittedName>
</protein>
<dbReference type="InterPro" id="IPR001466">
    <property type="entry name" value="Beta-lactam-related"/>
</dbReference>
<keyword evidence="4" id="KW-1185">Reference proteome</keyword>
<dbReference type="Proteomes" id="UP000264589">
    <property type="component" value="Unassembled WGS sequence"/>
</dbReference>
<dbReference type="Gene3D" id="3.40.710.10">
    <property type="entry name" value="DD-peptidase/beta-lactamase superfamily"/>
    <property type="match status" value="1"/>
</dbReference>
<dbReference type="PANTHER" id="PTHR43283:SF14">
    <property type="entry name" value="BLL8153 PROTEIN"/>
    <property type="match status" value="1"/>
</dbReference>
<dbReference type="OrthoDB" id="9814204at2"/>
<dbReference type="AlphaFoldDB" id="A0A371RI31"/>
<organism evidence="3 4">
    <name type="scientific">Parvularcula marina</name>
    <dbReference type="NCBI Taxonomy" id="2292771"/>
    <lineage>
        <taxon>Bacteria</taxon>
        <taxon>Pseudomonadati</taxon>
        <taxon>Pseudomonadota</taxon>
        <taxon>Alphaproteobacteria</taxon>
        <taxon>Parvularculales</taxon>
        <taxon>Parvularculaceae</taxon>
        <taxon>Parvularcula</taxon>
    </lineage>
</organism>
<dbReference type="InParanoid" id="A0A371RI31"/>
<name>A0A371RI31_9PROT</name>
<evidence type="ECO:0000313" key="4">
    <source>
        <dbReference type="Proteomes" id="UP000264589"/>
    </source>
</evidence>